<dbReference type="Proteomes" id="UP001556098">
    <property type="component" value="Unassembled WGS sequence"/>
</dbReference>
<protein>
    <recommendedName>
        <fullName evidence="3">3-methyladenine DNA glycosylase AlkC</fullName>
    </recommendedName>
</protein>
<dbReference type="InterPro" id="IPR016024">
    <property type="entry name" value="ARM-type_fold"/>
</dbReference>
<evidence type="ECO:0000313" key="2">
    <source>
        <dbReference type="Proteomes" id="UP001556098"/>
    </source>
</evidence>
<dbReference type="EMBL" id="JBFNXX010000031">
    <property type="protein sequence ID" value="MEW9922123.1"/>
    <property type="molecule type" value="Genomic_DNA"/>
</dbReference>
<gene>
    <name evidence="1" type="ORF">AB2B41_21155</name>
</gene>
<dbReference type="RefSeq" id="WP_367879819.1">
    <property type="nucleotide sequence ID" value="NZ_JBFNXX010000031.1"/>
</dbReference>
<dbReference type="SUPFAM" id="SSF48371">
    <property type="entry name" value="ARM repeat"/>
    <property type="match status" value="1"/>
</dbReference>
<name>A0ABV3RVS1_9RHOB</name>
<comment type="caution">
    <text evidence="1">The sequence shown here is derived from an EMBL/GenBank/DDBJ whole genome shotgun (WGS) entry which is preliminary data.</text>
</comment>
<organism evidence="1 2">
    <name type="scientific">Sulfitobacter sediminis</name>
    <dbReference type="NCBI Taxonomy" id="3234186"/>
    <lineage>
        <taxon>Bacteria</taxon>
        <taxon>Pseudomonadati</taxon>
        <taxon>Pseudomonadota</taxon>
        <taxon>Alphaproteobacteria</taxon>
        <taxon>Rhodobacterales</taxon>
        <taxon>Roseobacteraceae</taxon>
        <taxon>Sulfitobacter</taxon>
    </lineage>
</organism>
<evidence type="ECO:0008006" key="3">
    <source>
        <dbReference type="Google" id="ProtNLM"/>
    </source>
</evidence>
<keyword evidence="2" id="KW-1185">Reference proteome</keyword>
<proteinExistence type="predicted"/>
<sequence length="372" mass="41749">MAETFSLKDDLFNPTTVAQLAAEYAAAVPGFDGPRFEREALSGFAERGLLERMEWMADCLEGQLAADFPTMAEQLEAAMPARLDPSLTDNDFGRFIHAMPGILAVRHGLEEHRERALDLIYEATQRFSMEFYVRPFLNRWPEETLARMAVWVGDENYHVRRLVSEGTRPRLPWAKAVSLSPDQTVPLLDRLHADPTRYVTRSVANHLNDLAKTEPELVCNLLRDWRERGRQAARELAWMTKHALRTLVKQGHVGALEVLGYRADVPVAADLRLGASRYVIGQKLAIECRLSARQDLPVLVDYRMIFARPGGKTAEKVFKLKTARIVAGETLTLSKQHTLKGDATTFTLHPGAHRVVLQVNGQDVAEAGFELA</sequence>
<dbReference type="Gene3D" id="1.25.40.290">
    <property type="entry name" value="ARM repeat domains"/>
    <property type="match status" value="1"/>
</dbReference>
<reference evidence="1 2" key="1">
    <citation type="submission" date="2024-07" db="EMBL/GenBank/DDBJ databases">
        <title>Marimonas sp.nov., isolated from tidal-flat sediment.</title>
        <authorList>
            <person name="Jayan J.N."/>
            <person name="Lee S.S."/>
        </authorList>
    </citation>
    <scope>NUCLEOTIDE SEQUENCE [LARGE SCALE GENOMIC DNA]</scope>
    <source>
        <strain evidence="1 2">MJW-29</strain>
    </source>
</reference>
<accession>A0ABV3RVS1</accession>
<evidence type="ECO:0000313" key="1">
    <source>
        <dbReference type="EMBL" id="MEW9922123.1"/>
    </source>
</evidence>